<dbReference type="PATRIC" id="fig|741277.3.peg.2383"/>
<accession>G6FVA5</accession>
<dbReference type="InterPro" id="IPR018649">
    <property type="entry name" value="SHOCT"/>
</dbReference>
<evidence type="ECO:0000256" key="5">
    <source>
        <dbReference type="SAM" id="Phobius"/>
    </source>
</evidence>
<keyword evidence="4 5" id="KW-0472">Membrane</keyword>
<organism evidence="8 9">
    <name type="scientific">Fischerella thermalis JSC-11</name>
    <dbReference type="NCBI Taxonomy" id="741277"/>
    <lineage>
        <taxon>Bacteria</taxon>
        <taxon>Bacillati</taxon>
        <taxon>Cyanobacteriota</taxon>
        <taxon>Cyanophyceae</taxon>
        <taxon>Nostocales</taxon>
        <taxon>Hapalosiphonaceae</taxon>
        <taxon>Fischerella</taxon>
    </lineage>
</organism>
<evidence type="ECO:0000256" key="4">
    <source>
        <dbReference type="ARBA" id="ARBA00023136"/>
    </source>
</evidence>
<keyword evidence="9" id="KW-1185">Reference proteome</keyword>
<gene>
    <name evidence="8" type="ORF">FJSC11DRAFT_2802</name>
</gene>
<reference evidence="8 9" key="1">
    <citation type="submission" date="2011-09" db="EMBL/GenBank/DDBJ databases">
        <title>The draft genome of Fischerella sp. JSC-11.</title>
        <authorList>
            <consortium name="US DOE Joint Genome Institute (JGI-PGF)"/>
            <person name="Lucas S."/>
            <person name="Han J."/>
            <person name="Lapidus A."/>
            <person name="Cheng J.-F."/>
            <person name="Goodwin L."/>
            <person name="Pitluck S."/>
            <person name="Peters L."/>
            <person name="Land M.L."/>
            <person name="Hauser L."/>
            <person name="Sarkisova S."/>
            <person name="Bryant D.A."/>
            <person name="Brown I."/>
            <person name="Woyke T.J."/>
        </authorList>
    </citation>
    <scope>NUCLEOTIDE SEQUENCE [LARGE SCALE GENOMIC DNA]</scope>
    <source>
        <strain evidence="8 9">JSC-11</strain>
    </source>
</reference>
<keyword evidence="2 5" id="KW-0812">Transmembrane</keyword>
<evidence type="ECO:0000259" key="6">
    <source>
        <dbReference type="Pfam" id="PF05154"/>
    </source>
</evidence>
<evidence type="ECO:0000256" key="2">
    <source>
        <dbReference type="ARBA" id="ARBA00022692"/>
    </source>
</evidence>
<dbReference type="Proteomes" id="UP000004344">
    <property type="component" value="Unassembled WGS sequence"/>
</dbReference>
<proteinExistence type="predicted"/>
<dbReference type="EMBL" id="AGIZ01000008">
    <property type="protein sequence ID" value="EHC12160.1"/>
    <property type="molecule type" value="Genomic_DNA"/>
</dbReference>
<feature type="transmembrane region" description="Helical" evidence="5">
    <location>
        <begin position="33"/>
        <end position="53"/>
    </location>
</feature>
<keyword evidence="3 5" id="KW-1133">Transmembrane helix</keyword>
<evidence type="ECO:0000259" key="7">
    <source>
        <dbReference type="Pfam" id="PF09851"/>
    </source>
</evidence>
<evidence type="ECO:0000313" key="9">
    <source>
        <dbReference type="Proteomes" id="UP000004344"/>
    </source>
</evidence>
<sequence>MLILSRVFATIAVLRGWLDEETKMLTKRKSRSVAAILAFAGTLTISGLHKFYLGQPLWGVLYVLLSWTPIPKVASAIEGVWYLAQDEEAFDQNFNQGKSVVRSVHSGANQVGAVADALRELDALRQDGLISEYEFEQKRRQLLDQIS</sequence>
<dbReference type="Pfam" id="PF05154">
    <property type="entry name" value="TM2"/>
    <property type="match status" value="1"/>
</dbReference>
<dbReference type="Pfam" id="PF09851">
    <property type="entry name" value="SHOCT"/>
    <property type="match status" value="1"/>
</dbReference>
<name>G6FVA5_9CYAN</name>
<evidence type="ECO:0000256" key="3">
    <source>
        <dbReference type="ARBA" id="ARBA00022989"/>
    </source>
</evidence>
<feature type="domain" description="SHOCT" evidence="7">
    <location>
        <begin position="116"/>
        <end position="143"/>
    </location>
</feature>
<dbReference type="InterPro" id="IPR007829">
    <property type="entry name" value="TM2"/>
</dbReference>
<feature type="domain" description="TM2" evidence="6">
    <location>
        <begin position="28"/>
        <end position="78"/>
    </location>
</feature>
<comment type="subcellular location">
    <subcellularLocation>
        <location evidence="1">Membrane</location>
        <topology evidence="1">Multi-pass membrane protein</topology>
    </subcellularLocation>
</comment>
<dbReference type="GO" id="GO:0016020">
    <property type="term" value="C:membrane"/>
    <property type="evidence" value="ECO:0007669"/>
    <property type="project" value="UniProtKB-SubCell"/>
</dbReference>
<comment type="caution">
    <text evidence="8">The sequence shown here is derived from an EMBL/GenBank/DDBJ whole genome shotgun (WGS) entry which is preliminary data.</text>
</comment>
<protein>
    <submittedName>
        <fullName evidence="8">TM2 domain-containing protein</fullName>
    </submittedName>
</protein>
<dbReference type="AlphaFoldDB" id="G6FVA5"/>
<evidence type="ECO:0000313" key="8">
    <source>
        <dbReference type="EMBL" id="EHC12160.1"/>
    </source>
</evidence>
<evidence type="ECO:0000256" key="1">
    <source>
        <dbReference type="ARBA" id="ARBA00004141"/>
    </source>
</evidence>